<dbReference type="EMBL" id="CACRXK020011014">
    <property type="protein sequence ID" value="CAB4020553.1"/>
    <property type="molecule type" value="Genomic_DNA"/>
</dbReference>
<feature type="non-terminal residue" evidence="10">
    <location>
        <position position="279"/>
    </location>
</feature>
<keyword evidence="8" id="KW-0449">Lipoprotein</keyword>
<dbReference type="GO" id="GO:0005615">
    <property type="term" value="C:extracellular space"/>
    <property type="evidence" value="ECO:0007669"/>
    <property type="project" value="TreeGrafter"/>
</dbReference>
<dbReference type="GO" id="GO:0060070">
    <property type="term" value="P:canonical Wnt signaling pathway"/>
    <property type="evidence" value="ECO:0007669"/>
    <property type="project" value="TreeGrafter"/>
</dbReference>
<comment type="subcellular location">
    <subcellularLocation>
        <location evidence="1 9">Secreted</location>
        <location evidence="1 9">Extracellular space</location>
        <location evidence="1 9">Extracellular matrix</location>
    </subcellularLocation>
</comment>
<dbReference type="OrthoDB" id="5945655at2759"/>
<evidence type="ECO:0000313" key="10">
    <source>
        <dbReference type="EMBL" id="CAB4020553.1"/>
    </source>
</evidence>
<name>A0A7D9J2R9_PARCT</name>
<dbReference type="InterPro" id="IPR005817">
    <property type="entry name" value="Wnt"/>
</dbReference>
<evidence type="ECO:0000256" key="2">
    <source>
        <dbReference type="ARBA" id="ARBA00005683"/>
    </source>
</evidence>
<dbReference type="GO" id="GO:0045165">
    <property type="term" value="P:cell fate commitment"/>
    <property type="evidence" value="ECO:0007669"/>
    <property type="project" value="TreeGrafter"/>
</dbReference>
<gene>
    <name evidence="10" type="ORF">PACLA_8A020663</name>
</gene>
<keyword evidence="7" id="KW-1015">Disulfide bond</keyword>
<evidence type="ECO:0000256" key="7">
    <source>
        <dbReference type="ARBA" id="ARBA00023157"/>
    </source>
</evidence>
<dbReference type="Proteomes" id="UP001152795">
    <property type="component" value="Unassembled WGS sequence"/>
</dbReference>
<keyword evidence="4" id="KW-0964">Secreted</keyword>
<protein>
    <recommendedName>
        <fullName evidence="9">Protein Wnt</fullName>
    </recommendedName>
</protein>
<dbReference type="Pfam" id="PF00110">
    <property type="entry name" value="wnt"/>
    <property type="match status" value="1"/>
</dbReference>
<keyword evidence="6 9" id="KW-0879">Wnt signaling pathway</keyword>
<dbReference type="FunFam" id="3.30.2460.20:FF:000001">
    <property type="entry name" value="Wnt homolog"/>
    <property type="match status" value="1"/>
</dbReference>
<keyword evidence="3 9" id="KW-0217">Developmental protein</keyword>
<dbReference type="GO" id="GO:0005109">
    <property type="term" value="F:frizzled binding"/>
    <property type="evidence" value="ECO:0007669"/>
    <property type="project" value="TreeGrafter"/>
</dbReference>
<evidence type="ECO:0000313" key="11">
    <source>
        <dbReference type="Proteomes" id="UP001152795"/>
    </source>
</evidence>
<keyword evidence="5" id="KW-0272">Extracellular matrix</keyword>
<evidence type="ECO:0000256" key="6">
    <source>
        <dbReference type="ARBA" id="ARBA00022687"/>
    </source>
</evidence>
<dbReference type="Gene3D" id="3.30.2460.20">
    <property type="match status" value="1"/>
</dbReference>
<dbReference type="GO" id="GO:0030182">
    <property type="term" value="P:neuron differentiation"/>
    <property type="evidence" value="ECO:0007669"/>
    <property type="project" value="TreeGrafter"/>
</dbReference>
<keyword evidence="11" id="KW-1185">Reference proteome</keyword>
<comment type="function">
    <text evidence="9">Ligand for members of the frizzled family of seven transmembrane receptors.</text>
</comment>
<reference evidence="10" key="1">
    <citation type="submission" date="2020-04" db="EMBL/GenBank/DDBJ databases">
        <authorList>
            <person name="Alioto T."/>
            <person name="Alioto T."/>
            <person name="Gomez Garrido J."/>
        </authorList>
    </citation>
    <scope>NUCLEOTIDE SEQUENCE</scope>
    <source>
        <strain evidence="10">A484AB</strain>
    </source>
</reference>
<evidence type="ECO:0000256" key="9">
    <source>
        <dbReference type="RuleBase" id="RU003500"/>
    </source>
</evidence>
<evidence type="ECO:0000256" key="5">
    <source>
        <dbReference type="ARBA" id="ARBA00022530"/>
    </source>
</evidence>
<dbReference type="PRINTS" id="PR01349">
    <property type="entry name" value="WNTPROTEIN"/>
</dbReference>
<evidence type="ECO:0000256" key="4">
    <source>
        <dbReference type="ARBA" id="ARBA00022525"/>
    </source>
</evidence>
<comment type="similarity">
    <text evidence="2 9">Belongs to the Wnt family.</text>
</comment>
<dbReference type="SMART" id="SM00097">
    <property type="entry name" value="WNT1"/>
    <property type="match status" value="1"/>
</dbReference>
<dbReference type="PANTHER" id="PTHR12027:SF100">
    <property type="entry name" value="PROTEIN WNT"/>
    <property type="match status" value="1"/>
</dbReference>
<dbReference type="PANTHER" id="PTHR12027">
    <property type="entry name" value="WNT RELATED"/>
    <property type="match status" value="1"/>
</dbReference>
<dbReference type="AlphaFoldDB" id="A0A7D9J2R9"/>
<accession>A0A7D9J2R9</accession>
<dbReference type="CDD" id="cd13113">
    <property type="entry name" value="Wnt"/>
    <property type="match status" value="1"/>
</dbReference>
<organism evidence="10 11">
    <name type="scientific">Paramuricea clavata</name>
    <name type="common">Red gorgonian</name>
    <name type="synonym">Violescent sea-whip</name>
    <dbReference type="NCBI Taxonomy" id="317549"/>
    <lineage>
        <taxon>Eukaryota</taxon>
        <taxon>Metazoa</taxon>
        <taxon>Cnidaria</taxon>
        <taxon>Anthozoa</taxon>
        <taxon>Octocorallia</taxon>
        <taxon>Malacalcyonacea</taxon>
        <taxon>Plexauridae</taxon>
        <taxon>Paramuricea</taxon>
    </lineage>
</organism>
<comment type="caution">
    <text evidence="10">The sequence shown here is derived from an EMBL/GenBank/DDBJ whole genome shotgun (WGS) entry which is preliminary data.</text>
</comment>
<sequence>GWKDACGRQLSTNRWNCSNVPEHGTLFGPVLPVGCKESAFLYAITAAGVAHSVTKACSSGMYSSCGCDRSLTGRPSGDWEWRGCHSNVKFAGGLTKEFSSARVSKTGHVERKKMNRHNIRAGIKALSQLLYRKCKCHGVCGSCELKTCWMQHPTEFENVGKRLLTKYKTAIEMVKTKRGPSVLRMKDKSSGKPNPDDLIYFRSSPNFCDVNTRLRTPGTSGRVCNVTSSGIDGCGILCCGRGYNIQVVTEMVKCNCRFFWCCHIKCDTCKNTREVYTCK</sequence>
<evidence type="ECO:0000256" key="8">
    <source>
        <dbReference type="ARBA" id="ARBA00023288"/>
    </source>
</evidence>
<proteinExistence type="inferred from homology"/>
<dbReference type="GO" id="GO:0005125">
    <property type="term" value="F:cytokine activity"/>
    <property type="evidence" value="ECO:0007669"/>
    <property type="project" value="TreeGrafter"/>
</dbReference>
<evidence type="ECO:0000256" key="3">
    <source>
        <dbReference type="ARBA" id="ARBA00022473"/>
    </source>
</evidence>
<evidence type="ECO:0000256" key="1">
    <source>
        <dbReference type="ARBA" id="ARBA00004498"/>
    </source>
</evidence>
<dbReference type="InterPro" id="IPR043158">
    <property type="entry name" value="Wnt_C"/>
</dbReference>